<keyword evidence="2" id="KW-1185">Reference proteome</keyword>
<accession>A0A418NKY7</accession>
<evidence type="ECO:0000313" key="1">
    <source>
        <dbReference type="EMBL" id="RIV80218.1"/>
    </source>
</evidence>
<sequence length="217" mass="24525">MRHNYKPKAITRVGFAYQDLVAAETLLEFYRYPNKYQWVQVEASDPSFRAVDDVVACRADGRFELTQVKFAVDPDNPTTALDWDWLLAKKPKGKSLLQHWAGPVTAHANSGLLASASLKTDRKPDAEFSKALKGSRVSYSKIPANIRKRIVSQLGSTGTAQKFFSNFDFVHSQPVLEDLDAILWTRISSDTDRAGWALFQKQLQLWATQKNWPHPDG</sequence>
<protein>
    <submittedName>
        <fullName evidence="1">Uncharacterized protein</fullName>
    </submittedName>
</protein>
<dbReference type="OrthoDB" id="8430782at2"/>
<evidence type="ECO:0000313" key="2">
    <source>
        <dbReference type="Proteomes" id="UP000285092"/>
    </source>
</evidence>
<dbReference type="Proteomes" id="UP000285092">
    <property type="component" value="Unassembled WGS sequence"/>
</dbReference>
<organism evidence="1 2">
    <name type="scientific">Pelagerythrobacter aerophilus</name>
    <dbReference type="NCBI Taxonomy" id="2306995"/>
    <lineage>
        <taxon>Bacteria</taxon>
        <taxon>Pseudomonadati</taxon>
        <taxon>Pseudomonadota</taxon>
        <taxon>Alphaproteobacteria</taxon>
        <taxon>Sphingomonadales</taxon>
        <taxon>Erythrobacteraceae</taxon>
        <taxon>Pelagerythrobacter</taxon>
    </lineage>
</organism>
<comment type="caution">
    <text evidence="1">The sequence shown here is derived from an EMBL/GenBank/DDBJ whole genome shotgun (WGS) entry which is preliminary data.</text>
</comment>
<dbReference type="RefSeq" id="WP_119511815.1">
    <property type="nucleotide sequence ID" value="NZ_QXFK01000011.1"/>
</dbReference>
<dbReference type="EMBL" id="QXFK01000011">
    <property type="protein sequence ID" value="RIV80218.1"/>
    <property type="molecule type" value="Genomic_DNA"/>
</dbReference>
<name>A0A418NKY7_9SPHN</name>
<proteinExistence type="predicted"/>
<dbReference type="AlphaFoldDB" id="A0A418NKY7"/>
<reference evidence="1 2" key="1">
    <citation type="submission" date="2018-08" db="EMBL/GenBank/DDBJ databases">
        <title>Altererythrobacter sp.Ery1 and Ery12, the genome sequencing of novel strains in genus Alterythrobacter.</title>
        <authorList>
            <person name="Cheng H."/>
            <person name="Wu Y.-H."/>
            <person name="Fang C."/>
            <person name="Xu X.-W."/>
        </authorList>
    </citation>
    <scope>NUCLEOTIDE SEQUENCE [LARGE SCALE GENOMIC DNA]</scope>
    <source>
        <strain evidence="1 2">Ery1</strain>
    </source>
</reference>
<gene>
    <name evidence="1" type="ORF">D2V04_02685</name>
</gene>